<dbReference type="EMBL" id="JALKFT010000004">
    <property type="protein sequence ID" value="MCK9875291.1"/>
    <property type="molecule type" value="Genomic_DNA"/>
</dbReference>
<proteinExistence type="predicted"/>
<dbReference type="Gene3D" id="1.10.30.50">
    <property type="match status" value="1"/>
</dbReference>
<dbReference type="CDD" id="cd00085">
    <property type="entry name" value="HNHc"/>
    <property type="match status" value="1"/>
</dbReference>
<accession>A0ABT0JUR5</accession>
<dbReference type="SMART" id="SM00507">
    <property type="entry name" value="HNHc"/>
    <property type="match status" value="1"/>
</dbReference>
<keyword evidence="3" id="KW-0540">Nuclease</keyword>
<protein>
    <submittedName>
        <fullName evidence="3">HNH endonuclease</fullName>
    </submittedName>
</protein>
<keyword evidence="4" id="KW-1185">Reference proteome</keyword>
<keyword evidence="3" id="KW-0255">Endonuclease</keyword>
<feature type="region of interest" description="Disordered" evidence="1">
    <location>
        <begin position="275"/>
        <end position="326"/>
    </location>
</feature>
<evidence type="ECO:0000313" key="4">
    <source>
        <dbReference type="Proteomes" id="UP001201873"/>
    </source>
</evidence>
<dbReference type="InterPro" id="IPR003870">
    <property type="entry name" value="DUF222"/>
</dbReference>
<evidence type="ECO:0000256" key="1">
    <source>
        <dbReference type="SAM" id="MobiDB-lite"/>
    </source>
</evidence>
<dbReference type="Proteomes" id="UP001201873">
    <property type="component" value="Unassembled WGS sequence"/>
</dbReference>
<sequence length="326" mass="35906">MAFAVRVVRRLPGAVKALYDGAIDLARLVALDRLTAQLADELVDAVATPVLAKGGRPSLAAFEQAVRRRILRVDPHGSQQRREKAEEGRRVEMRAEPDGMARLALLFPAEQLWAVWARISHLARGMRAGDGRSFDQRRADVAYGLLMGADLGRVPVEMQVIVPVETLLGLAENPGEIPGLGPIPAEVVRQMSEEPLCTWRQILTRRDSGELVDVSDRRFPSAALARKVRARNTTCTLPGCDQPAVSADIDHSVSWGDGGKTREGNLAPVCRRHHRMMGRRKRHPSPMNESPRPAGWQMQQGAPGHITWTTPTGAQHHTHPDNYTAE</sequence>
<gene>
    <name evidence="3" type="ORF">MXD59_05765</name>
</gene>
<name>A0ABT0JUR5_9ACTN</name>
<dbReference type="InterPro" id="IPR003615">
    <property type="entry name" value="HNH_nuc"/>
</dbReference>
<evidence type="ECO:0000259" key="2">
    <source>
        <dbReference type="SMART" id="SM00507"/>
    </source>
</evidence>
<evidence type="ECO:0000313" key="3">
    <source>
        <dbReference type="EMBL" id="MCK9875291.1"/>
    </source>
</evidence>
<reference evidence="3 4" key="1">
    <citation type="submission" date="2022-04" db="EMBL/GenBank/DDBJ databases">
        <title>Genome diversity in the genus Frankia.</title>
        <authorList>
            <person name="Carlos-Shanley C."/>
            <person name="Hahn D."/>
        </authorList>
    </citation>
    <scope>NUCLEOTIDE SEQUENCE [LARGE SCALE GENOMIC DNA]</scope>
    <source>
        <strain evidence="3 4">Ag45/Mut15</strain>
    </source>
</reference>
<feature type="domain" description="HNH nuclease" evidence="2">
    <location>
        <begin position="224"/>
        <end position="275"/>
    </location>
</feature>
<comment type="caution">
    <text evidence="3">The sequence shown here is derived from an EMBL/GenBank/DDBJ whole genome shotgun (WGS) entry which is preliminary data.</text>
</comment>
<feature type="compositionally biased region" description="Basic residues" evidence="1">
    <location>
        <begin position="275"/>
        <end position="284"/>
    </location>
</feature>
<dbReference type="GO" id="GO:0004519">
    <property type="term" value="F:endonuclease activity"/>
    <property type="evidence" value="ECO:0007669"/>
    <property type="project" value="UniProtKB-KW"/>
</dbReference>
<keyword evidence="3" id="KW-0378">Hydrolase</keyword>
<dbReference type="Pfam" id="PF02720">
    <property type="entry name" value="DUF222"/>
    <property type="match status" value="1"/>
</dbReference>
<organism evidence="3 4">
    <name type="scientific">Frankia umida</name>
    <dbReference type="NCBI Taxonomy" id="573489"/>
    <lineage>
        <taxon>Bacteria</taxon>
        <taxon>Bacillati</taxon>
        <taxon>Actinomycetota</taxon>
        <taxon>Actinomycetes</taxon>
        <taxon>Frankiales</taxon>
        <taxon>Frankiaceae</taxon>
        <taxon>Frankia</taxon>
    </lineage>
</organism>